<evidence type="ECO:0000313" key="1">
    <source>
        <dbReference type="EMBL" id="KIY92266.1"/>
    </source>
</evidence>
<keyword evidence="2" id="KW-1185">Reference proteome</keyword>
<dbReference type="AlphaFoldDB" id="A0A0D2LQQ6"/>
<feature type="non-terminal residue" evidence="1">
    <location>
        <position position="1"/>
    </location>
</feature>
<dbReference type="EMBL" id="KK105789">
    <property type="protein sequence ID" value="KIY92266.1"/>
    <property type="molecule type" value="Genomic_DNA"/>
</dbReference>
<dbReference type="KEGG" id="mng:MNEG_15697"/>
<gene>
    <name evidence="1" type="ORF">MNEG_15697</name>
</gene>
<reference evidence="1 2" key="1">
    <citation type="journal article" date="2013" name="BMC Genomics">
        <title>Reconstruction of the lipid metabolism for the microalga Monoraphidium neglectum from its genome sequence reveals characteristics suitable for biofuel production.</title>
        <authorList>
            <person name="Bogen C."/>
            <person name="Al-Dilaimi A."/>
            <person name="Albersmeier A."/>
            <person name="Wichmann J."/>
            <person name="Grundmann M."/>
            <person name="Rupp O."/>
            <person name="Lauersen K.J."/>
            <person name="Blifernez-Klassen O."/>
            <person name="Kalinowski J."/>
            <person name="Goesmann A."/>
            <person name="Mussgnug J.H."/>
            <person name="Kruse O."/>
        </authorList>
    </citation>
    <scope>NUCLEOTIDE SEQUENCE [LARGE SCALE GENOMIC DNA]</scope>
    <source>
        <strain evidence="1 2">SAG 48.87</strain>
    </source>
</reference>
<dbReference type="InterPro" id="IPR016186">
    <property type="entry name" value="C-type_lectin-like/link_sf"/>
</dbReference>
<organism evidence="1 2">
    <name type="scientific">Monoraphidium neglectum</name>
    <dbReference type="NCBI Taxonomy" id="145388"/>
    <lineage>
        <taxon>Eukaryota</taxon>
        <taxon>Viridiplantae</taxon>
        <taxon>Chlorophyta</taxon>
        <taxon>core chlorophytes</taxon>
        <taxon>Chlorophyceae</taxon>
        <taxon>CS clade</taxon>
        <taxon>Sphaeropleales</taxon>
        <taxon>Selenastraceae</taxon>
        <taxon>Monoraphidium</taxon>
    </lineage>
</organism>
<dbReference type="Proteomes" id="UP000054498">
    <property type="component" value="Unassembled WGS sequence"/>
</dbReference>
<feature type="non-terminal residue" evidence="1">
    <location>
        <position position="340"/>
    </location>
</feature>
<dbReference type="RefSeq" id="XP_013891286.1">
    <property type="nucleotide sequence ID" value="XM_014035832.1"/>
</dbReference>
<protein>
    <submittedName>
        <fullName evidence="1">Uncharacterized protein</fullName>
    </submittedName>
</protein>
<proteinExistence type="predicted"/>
<evidence type="ECO:0000313" key="2">
    <source>
        <dbReference type="Proteomes" id="UP000054498"/>
    </source>
</evidence>
<sequence length="340" mass="34422">DPTKLRYGCGVATTAQVNRVSSDLAALEPKITAAAAQVSSVKATVVQKSNETAALRAQVVELKAAAAALGALVQQLQANAANATDPGTIITQELAALAAADARAAQKLALLQAANQTAARDIAALKSAQQQCTCGPELFAVDTTLAAIKAEQAANAATVSLANATLESLKSTVATGAAAIEAANTSLPALTAKLASVSATMSTIDFTVYAKTADLANINAVRLGGVPAAQYLRSRVVIYRESLTSRNGNLGGRSGADALCRASLHRPAGLVQVRAFLSTSSSDQIANFPTLYRLPGGLAIESPGGAVLASNFTSLLDGSMSQSLTAAGILSPRDGFWSGT</sequence>
<dbReference type="GeneID" id="25733384"/>
<accession>A0A0D2LQQ6</accession>
<dbReference type="Gene3D" id="3.10.100.10">
    <property type="entry name" value="Mannose-Binding Protein A, subunit A"/>
    <property type="match status" value="1"/>
</dbReference>
<name>A0A0D2LQQ6_9CHLO</name>